<dbReference type="Proteomes" id="UP001152888">
    <property type="component" value="Unassembled WGS sequence"/>
</dbReference>
<sequence length="57" mass="6385">MPIGLPCSANNSFAMDLVVEKRSLKANNLRRRSSRSVVLRRRPVPLALCVRPSRSHA</sequence>
<evidence type="ECO:0000313" key="1">
    <source>
        <dbReference type="EMBL" id="CAH1966708.1"/>
    </source>
</evidence>
<evidence type="ECO:0000313" key="2">
    <source>
        <dbReference type="Proteomes" id="UP001152888"/>
    </source>
</evidence>
<gene>
    <name evidence="1" type="ORF">ACAOBT_LOCUS6995</name>
</gene>
<keyword evidence="2" id="KW-1185">Reference proteome</keyword>
<dbReference type="EMBL" id="CAKOFQ010006736">
    <property type="protein sequence ID" value="CAH1966708.1"/>
    <property type="molecule type" value="Genomic_DNA"/>
</dbReference>
<dbReference type="AlphaFoldDB" id="A0A9P0K3Z2"/>
<proteinExistence type="predicted"/>
<protein>
    <submittedName>
        <fullName evidence="1">Uncharacterized protein</fullName>
    </submittedName>
</protein>
<name>A0A9P0K3Z2_ACAOB</name>
<reference evidence="1" key="1">
    <citation type="submission" date="2022-03" db="EMBL/GenBank/DDBJ databases">
        <authorList>
            <person name="Sayadi A."/>
        </authorList>
    </citation>
    <scope>NUCLEOTIDE SEQUENCE</scope>
</reference>
<comment type="caution">
    <text evidence="1">The sequence shown here is derived from an EMBL/GenBank/DDBJ whole genome shotgun (WGS) entry which is preliminary data.</text>
</comment>
<accession>A0A9P0K3Z2</accession>
<organism evidence="1 2">
    <name type="scientific">Acanthoscelides obtectus</name>
    <name type="common">Bean weevil</name>
    <name type="synonym">Bruchus obtectus</name>
    <dbReference type="NCBI Taxonomy" id="200917"/>
    <lineage>
        <taxon>Eukaryota</taxon>
        <taxon>Metazoa</taxon>
        <taxon>Ecdysozoa</taxon>
        <taxon>Arthropoda</taxon>
        <taxon>Hexapoda</taxon>
        <taxon>Insecta</taxon>
        <taxon>Pterygota</taxon>
        <taxon>Neoptera</taxon>
        <taxon>Endopterygota</taxon>
        <taxon>Coleoptera</taxon>
        <taxon>Polyphaga</taxon>
        <taxon>Cucujiformia</taxon>
        <taxon>Chrysomeloidea</taxon>
        <taxon>Chrysomelidae</taxon>
        <taxon>Bruchinae</taxon>
        <taxon>Bruchini</taxon>
        <taxon>Acanthoscelides</taxon>
    </lineage>
</organism>